<proteinExistence type="predicted"/>
<accession>A0A223Q455</accession>
<keyword evidence="2" id="KW-0614">Plasmid</keyword>
<feature type="region of interest" description="Disordered" evidence="1">
    <location>
        <begin position="1"/>
        <end position="21"/>
    </location>
</feature>
<evidence type="ECO:0000256" key="1">
    <source>
        <dbReference type="SAM" id="MobiDB-lite"/>
    </source>
</evidence>
<evidence type="ECO:0000313" key="2">
    <source>
        <dbReference type="EMBL" id="ASU52407.1"/>
    </source>
</evidence>
<sequence length="88" mass="10162">MTDSLGPLSPEEEEMIRRHRDEKAQRAAALAFRLKALKVAAEYEAWLQQDEECGDSFSTFVNRFGYQDSDCQPMHEYVKRIHKAATPD</sequence>
<organism evidence="2">
    <name type="scientific">Pseudomonas putida</name>
    <name type="common">Arthrobacter siderocapsulatus</name>
    <dbReference type="NCBI Taxonomy" id="303"/>
    <lineage>
        <taxon>Bacteria</taxon>
        <taxon>Pseudomonadati</taxon>
        <taxon>Pseudomonadota</taxon>
        <taxon>Gammaproteobacteria</taxon>
        <taxon>Pseudomonadales</taxon>
        <taxon>Pseudomonadaceae</taxon>
        <taxon>Pseudomonas</taxon>
    </lineage>
</organism>
<gene>
    <name evidence="3" type="ORF">IR015_02755</name>
</gene>
<dbReference type="Proteomes" id="UP000639504">
    <property type="component" value="Unassembled WGS sequence"/>
</dbReference>
<dbReference type="EMBL" id="KY883660">
    <property type="protein sequence ID" value="ASU52407.1"/>
    <property type="molecule type" value="Genomic_DNA"/>
</dbReference>
<evidence type="ECO:0000313" key="3">
    <source>
        <dbReference type="EMBL" id="MBF8734326.1"/>
    </source>
</evidence>
<reference evidence="3" key="2">
    <citation type="submission" date="2020-10" db="EMBL/GenBank/DDBJ databases">
        <title>Genome sequences of Pseudomonas isolates.</title>
        <authorList>
            <person name="Wessels L."/>
            <person name="Reich F."/>
            <person name="Hammerl J."/>
        </authorList>
    </citation>
    <scope>NUCLEOTIDE SEQUENCE</scope>
    <source>
        <strain evidence="3">20-MO00640-0</strain>
    </source>
</reference>
<reference evidence="2" key="1">
    <citation type="journal article" date="2017" name="Oncotarget">
        <title>pSY153-MDR, a p12969-DIM-related mega plasmid carrying blaIMP-45 and armA, from clinical Pseudomonas putida.</title>
        <authorList>
            <person name="Yuan M."/>
            <person name="Chen H."/>
            <person name="Zhu X."/>
            <person name="Feng J."/>
            <person name="Zhan Z."/>
            <person name="Zhang D."/>
            <person name="Chen X."/>
            <person name="Zhao X."/>
            <person name="Lu J."/>
            <person name="Xu J."/>
            <person name="Zhou D."/>
            <person name="Li J."/>
        </authorList>
    </citation>
    <scope>NUCLEOTIDE SEQUENCE</scope>
    <source>
        <strain evidence="2">SY153</strain>
        <plasmid evidence="2">pSY153-MDR</plasmid>
    </source>
</reference>
<dbReference type="AlphaFoldDB" id="A0A223Q455"/>
<dbReference type="GeneID" id="93444879"/>
<dbReference type="RefSeq" id="WP_010792853.1">
    <property type="nucleotide sequence ID" value="NZ_CP047312.1"/>
</dbReference>
<name>A0A223Q455_PSEPU</name>
<geneLocation type="plasmid" evidence="2">
    <name>pSY153-MDR</name>
</geneLocation>
<protein>
    <submittedName>
        <fullName evidence="2">Uncharacterized protein</fullName>
    </submittedName>
</protein>
<dbReference type="EMBL" id="JADLKB010000002">
    <property type="protein sequence ID" value="MBF8734326.1"/>
    <property type="molecule type" value="Genomic_DNA"/>
</dbReference>